<feature type="domain" description="Protein phosphatase 1 regulatory subunit 21 N-terminal" evidence="3">
    <location>
        <begin position="14"/>
        <end position="120"/>
    </location>
</feature>
<dbReference type="SMART" id="SM01254">
    <property type="entry name" value="KLRAQ"/>
    <property type="match status" value="1"/>
</dbReference>
<dbReference type="InterPro" id="IPR019343">
    <property type="entry name" value="PPP1R21_N"/>
</dbReference>
<dbReference type="GeneID" id="113397059"/>
<feature type="coiled-coil region" evidence="1">
    <location>
        <begin position="366"/>
        <end position="425"/>
    </location>
</feature>
<organism evidence="4 5">
    <name type="scientific">Vanessa tameamea</name>
    <name type="common">Kamehameha butterfly</name>
    <dbReference type="NCBI Taxonomy" id="334116"/>
    <lineage>
        <taxon>Eukaryota</taxon>
        <taxon>Metazoa</taxon>
        <taxon>Ecdysozoa</taxon>
        <taxon>Arthropoda</taxon>
        <taxon>Hexapoda</taxon>
        <taxon>Insecta</taxon>
        <taxon>Pterygota</taxon>
        <taxon>Neoptera</taxon>
        <taxon>Endopterygota</taxon>
        <taxon>Lepidoptera</taxon>
        <taxon>Glossata</taxon>
        <taxon>Ditrysia</taxon>
        <taxon>Papilionoidea</taxon>
        <taxon>Nymphalidae</taxon>
        <taxon>Nymphalinae</taxon>
        <taxon>Vanessa</taxon>
    </lineage>
</organism>
<dbReference type="Proteomes" id="UP001652626">
    <property type="component" value="Chromosome 19"/>
</dbReference>
<sequence length="430" mass="48706">MEGLPSGDVQAKYQKLAAEYSKLRVHVKVLKKGVLDEQAKSNELREVLKDKEKSLRKGELEIDSLTFRNQQLTRRVSVLQDELDLLQNKLTKKSKSKGDEKQASTSQAPSLDSGLLQEELQKKIIENAQYASQLSDKTFEVSQLQASIEDYQKHISESESKYKCEIAKLKNKNQELQFALEDAQKDRLGVIAKPQTSSQAASCNGDFLSEGGSLVGSEDALSSVDDLNINDQLSTKAHTLEQENQKLRMEYELLEMENESLKLEISKHVSAAQKRRGETHDSGDFNSFSETSVDAGGVVSGLLGALACPLLLARELQQREERVATHFRRRLAAAAARADLLQGKTDHYLQECEILRLRFDVMEREKEEAAHTLQEKHNTISRLEEELQSTSRNYEQQLGVLTEHVAALNEHIARQHDRLQQLQRSRERRK</sequence>
<dbReference type="PANTHER" id="PTHR21448">
    <property type="entry name" value="SMOOTH MUSCLE MYOSIN HEAVY CHAIN-RELATED"/>
    <property type="match status" value="1"/>
</dbReference>
<dbReference type="Pfam" id="PF21636">
    <property type="entry name" value="PPP1R21_C"/>
    <property type="match status" value="1"/>
</dbReference>
<feature type="coiled-coil region" evidence="1">
    <location>
        <begin position="230"/>
        <end position="264"/>
    </location>
</feature>
<feature type="region of interest" description="Disordered" evidence="2">
    <location>
        <begin position="90"/>
        <end position="113"/>
    </location>
</feature>
<dbReference type="InterPro" id="IPR040024">
    <property type="entry name" value="PPP1R21"/>
</dbReference>
<evidence type="ECO:0000313" key="4">
    <source>
        <dbReference type="Proteomes" id="UP001652626"/>
    </source>
</evidence>
<dbReference type="Pfam" id="PF10205">
    <property type="entry name" value="KLRAQ"/>
    <property type="match status" value="1"/>
</dbReference>
<evidence type="ECO:0000256" key="1">
    <source>
        <dbReference type="SAM" id="Coils"/>
    </source>
</evidence>
<name>A0ABM4ARP5_VANTA</name>
<accession>A0ABM4ARP5</accession>
<keyword evidence="4" id="KW-1185">Reference proteome</keyword>
<protein>
    <submittedName>
        <fullName evidence="5">Protein phosphatase 1 regulatory subunit 21</fullName>
    </submittedName>
</protein>
<dbReference type="RefSeq" id="XP_064073967.1">
    <property type="nucleotide sequence ID" value="XM_064217897.1"/>
</dbReference>
<feature type="coiled-coil region" evidence="1">
    <location>
        <begin position="141"/>
        <end position="186"/>
    </location>
</feature>
<keyword evidence="1" id="KW-0175">Coiled coil</keyword>
<evidence type="ECO:0000313" key="5">
    <source>
        <dbReference type="RefSeq" id="XP_064073967.1"/>
    </source>
</evidence>
<evidence type="ECO:0000256" key="2">
    <source>
        <dbReference type="SAM" id="MobiDB-lite"/>
    </source>
</evidence>
<dbReference type="InterPro" id="IPR049372">
    <property type="entry name" value="PPP1R21_C"/>
</dbReference>
<proteinExistence type="predicted"/>
<reference evidence="5" key="1">
    <citation type="submission" date="2025-08" db="UniProtKB">
        <authorList>
            <consortium name="RefSeq"/>
        </authorList>
    </citation>
    <scope>IDENTIFICATION</scope>
    <source>
        <tissue evidence="5">Whole body</tissue>
    </source>
</reference>
<evidence type="ECO:0000259" key="3">
    <source>
        <dbReference type="SMART" id="SM01254"/>
    </source>
</evidence>
<gene>
    <name evidence="5" type="primary">LOC113397059</name>
</gene>
<dbReference type="PANTHER" id="PTHR21448:SF0">
    <property type="entry name" value="PROTEIN PHOSPHATASE 1 REGULATORY SUBUNIT 21"/>
    <property type="match status" value="1"/>
</dbReference>